<accession>A0A917HRW8</accession>
<dbReference type="InterPro" id="IPR017871">
    <property type="entry name" value="ABC_transporter-like_CS"/>
</dbReference>
<dbReference type="SUPFAM" id="SSF52540">
    <property type="entry name" value="P-loop containing nucleoside triphosphate hydrolases"/>
    <property type="match status" value="1"/>
</dbReference>
<dbReference type="PANTHER" id="PTHR43335:SF11">
    <property type="entry name" value="ABC TRANSPORTER RELATED"/>
    <property type="match status" value="1"/>
</dbReference>
<dbReference type="InterPro" id="IPR027417">
    <property type="entry name" value="P-loop_NTPase"/>
</dbReference>
<evidence type="ECO:0000313" key="7">
    <source>
        <dbReference type="Proteomes" id="UP000622860"/>
    </source>
</evidence>
<dbReference type="SMART" id="SM00382">
    <property type="entry name" value="AAA"/>
    <property type="match status" value="1"/>
</dbReference>
<dbReference type="Pfam" id="PF13732">
    <property type="entry name" value="DrrA1-3_C"/>
    <property type="match status" value="1"/>
</dbReference>
<dbReference type="AlphaFoldDB" id="A0A917HRW8"/>
<sequence length="302" mass="33753">MTLLTVENLSKSYDGKPAVKQVSFQFQPQKCVALIGPNGAGKTTILRTLSGLLKPTSGIVTFNNMNANDDLRKHIGYLPQYPVFYPWMTGSEFLVYVGKLAHLSKEEAMARSEELLSLVGLTEAKNRRIGKYSGGMKQRLGIAQAIIHRPRLLMLDEPVSSLDPIGRREVLTLMEELKKEMTILFSTHILSDADEVSDELLLLHQGKIVEKGSMDELRKKYQTAKIELSFQDESATYQSKINSLPSVVKCHMERHTLHVAANDIAAARKEILMAASADNWPLTSFTINRTSLEDMFMKVVGN</sequence>
<keyword evidence="3" id="KW-0547">Nucleotide-binding</keyword>
<comment type="similarity">
    <text evidence="1">Belongs to the ABC transporter superfamily.</text>
</comment>
<dbReference type="InterPro" id="IPR025302">
    <property type="entry name" value="DrrA1/2-like_C"/>
</dbReference>
<dbReference type="Gene3D" id="3.40.50.300">
    <property type="entry name" value="P-loop containing nucleotide triphosphate hydrolases"/>
    <property type="match status" value="1"/>
</dbReference>
<evidence type="ECO:0000256" key="4">
    <source>
        <dbReference type="ARBA" id="ARBA00022840"/>
    </source>
</evidence>
<organism evidence="6 7">
    <name type="scientific">Virgibacillus oceani</name>
    <dbReference type="NCBI Taxonomy" id="1479511"/>
    <lineage>
        <taxon>Bacteria</taxon>
        <taxon>Bacillati</taxon>
        <taxon>Bacillota</taxon>
        <taxon>Bacilli</taxon>
        <taxon>Bacillales</taxon>
        <taxon>Bacillaceae</taxon>
        <taxon>Virgibacillus</taxon>
    </lineage>
</organism>
<feature type="domain" description="ABC transporter" evidence="5">
    <location>
        <begin position="4"/>
        <end position="230"/>
    </location>
</feature>
<dbReference type="RefSeq" id="WP_188456823.1">
    <property type="nucleotide sequence ID" value="NZ_BMFR01000026.1"/>
</dbReference>
<evidence type="ECO:0000256" key="1">
    <source>
        <dbReference type="ARBA" id="ARBA00005417"/>
    </source>
</evidence>
<dbReference type="EMBL" id="BMFR01000026">
    <property type="protein sequence ID" value="GGG87452.1"/>
    <property type="molecule type" value="Genomic_DNA"/>
</dbReference>
<proteinExistence type="inferred from homology"/>
<keyword evidence="2" id="KW-0813">Transport</keyword>
<evidence type="ECO:0000313" key="6">
    <source>
        <dbReference type="EMBL" id="GGG87452.1"/>
    </source>
</evidence>
<comment type="caution">
    <text evidence="6">The sequence shown here is derived from an EMBL/GenBank/DDBJ whole genome shotgun (WGS) entry which is preliminary data.</text>
</comment>
<dbReference type="GO" id="GO:0005524">
    <property type="term" value="F:ATP binding"/>
    <property type="evidence" value="ECO:0007669"/>
    <property type="project" value="UniProtKB-KW"/>
</dbReference>
<gene>
    <name evidence="6" type="primary">yxlF</name>
    <name evidence="6" type="ORF">GCM10011398_36630</name>
</gene>
<reference evidence="6" key="2">
    <citation type="submission" date="2020-09" db="EMBL/GenBank/DDBJ databases">
        <authorList>
            <person name="Sun Q."/>
            <person name="Zhou Y."/>
        </authorList>
    </citation>
    <scope>NUCLEOTIDE SEQUENCE</scope>
    <source>
        <strain evidence="6">CGMCC 1.12754</strain>
    </source>
</reference>
<dbReference type="GO" id="GO:0016887">
    <property type="term" value="F:ATP hydrolysis activity"/>
    <property type="evidence" value="ECO:0007669"/>
    <property type="project" value="InterPro"/>
</dbReference>
<dbReference type="Pfam" id="PF00005">
    <property type="entry name" value="ABC_tran"/>
    <property type="match status" value="1"/>
</dbReference>
<dbReference type="CDD" id="cd03230">
    <property type="entry name" value="ABC_DR_subfamily_A"/>
    <property type="match status" value="1"/>
</dbReference>
<dbReference type="InterPro" id="IPR003593">
    <property type="entry name" value="AAA+_ATPase"/>
</dbReference>
<dbReference type="Proteomes" id="UP000622860">
    <property type="component" value="Unassembled WGS sequence"/>
</dbReference>
<keyword evidence="4 6" id="KW-0067">ATP-binding</keyword>
<evidence type="ECO:0000256" key="2">
    <source>
        <dbReference type="ARBA" id="ARBA00022448"/>
    </source>
</evidence>
<keyword evidence="7" id="KW-1185">Reference proteome</keyword>
<reference evidence="6" key="1">
    <citation type="journal article" date="2014" name="Int. J. Syst. Evol. Microbiol.">
        <title>Complete genome sequence of Corynebacterium casei LMG S-19264T (=DSM 44701T), isolated from a smear-ripened cheese.</title>
        <authorList>
            <consortium name="US DOE Joint Genome Institute (JGI-PGF)"/>
            <person name="Walter F."/>
            <person name="Albersmeier A."/>
            <person name="Kalinowski J."/>
            <person name="Ruckert C."/>
        </authorList>
    </citation>
    <scope>NUCLEOTIDE SEQUENCE</scope>
    <source>
        <strain evidence="6">CGMCC 1.12754</strain>
    </source>
</reference>
<dbReference type="InterPro" id="IPR003439">
    <property type="entry name" value="ABC_transporter-like_ATP-bd"/>
</dbReference>
<name>A0A917HRW8_9BACI</name>
<dbReference type="PANTHER" id="PTHR43335">
    <property type="entry name" value="ABC TRANSPORTER, ATP-BINDING PROTEIN"/>
    <property type="match status" value="1"/>
</dbReference>
<dbReference type="PROSITE" id="PS00211">
    <property type="entry name" value="ABC_TRANSPORTER_1"/>
    <property type="match status" value="1"/>
</dbReference>
<evidence type="ECO:0000259" key="5">
    <source>
        <dbReference type="PROSITE" id="PS50893"/>
    </source>
</evidence>
<evidence type="ECO:0000256" key="3">
    <source>
        <dbReference type="ARBA" id="ARBA00022741"/>
    </source>
</evidence>
<dbReference type="PROSITE" id="PS50893">
    <property type="entry name" value="ABC_TRANSPORTER_2"/>
    <property type="match status" value="1"/>
</dbReference>
<protein>
    <submittedName>
        <fullName evidence="6">ABC transporter ATP-binding protein YxlF</fullName>
    </submittedName>
</protein>